<name>A0A5C5VXQ8_9BACT</name>
<evidence type="ECO:0000256" key="1">
    <source>
        <dbReference type="SAM" id="Phobius"/>
    </source>
</evidence>
<gene>
    <name evidence="2" type="ORF">Pla111_23790</name>
</gene>
<feature type="transmembrane region" description="Helical" evidence="1">
    <location>
        <begin position="77"/>
        <end position="96"/>
    </location>
</feature>
<keyword evidence="3" id="KW-1185">Reference proteome</keyword>
<comment type="caution">
    <text evidence="2">The sequence shown here is derived from an EMBL/GenBank/DDBJ whole genome shotgun (WGS) entry which is preliminary data.</text>
</comment>
<evidence type="ECO:0000313" key="2">
    <source>
        <dbReference type="EMBL" id="TWT43428.1"/>
    </source>
</evidence>
<evidence type="ECO:0000313" key="3">
    <source>
        <dbReference type="Proteomes" id="UP000318995"/>
    </source>
</evidence>
<dbReference type="PROSITE" id="PS51318">
    <property type="entry name" value="TAT"/>
    <property type="match status" value="1"/>
</dbReference>
<keyword evidence="1" id="KW-0472">Membrane</keyword>
<dbReference type="Proteomes" id="UP000318995">
    <property type="component" value="Unassembled WGS sequence"/>
</dbReference>
<proteinExistence type="predicted"/>
<accession>A0A5C5VXQ8</accession>
<protein>
    <recommendedName>
        <fullName evidence="4">Ferric reductase like transmembrane component</fullName>
    </recommendedName>
</protein>
<dbReference type="InterPro" id="IPR006311">
    <property type="entry name" value="TAT_signal"/>
</dbReference>
<evidence type="ECO:0008006" key="4">
    <source>
        <dbReference type="Google" id="ProtNLM"/>
    </source>
</evidence>
<keyword evidence="1" id="KW-0812">Transmembrane</keyword>
<organism evidence="2 3">
    <name type="scientific">Botrimarina hoheduenensis</name>
    <dbReference type="NCBI Taxonomy" id="2528000"/>
    <lineage>
        <taxon>Bacteria</taxon>
        <taxon>Pseudomonadati</taxon>
        <taxon>Planctomycetota</taxon>
        <taxon>Planctomycetia</taxon>
        <taxon>Pirellulales</taxon>
        <taxon>Lacipirellulaceae</taxon>
        <taxon>Botrimarina</taxon>
    </lineage>
</organism>
<feature type="transmembrane region" description="Helical" evidence="1">
    <location>
        <begin position="102"/>
        <end position="121"/>
    </location>
</feature>
<dbReference type="AlphaFoldDB" id="A0A5C5VXQ8"/>
<dbReference type="EMBL" id="SJPH01000004">
    <property type="protein sequence ID" value="TWT43428.1"/>
    <property type="molecule type" value="Genomic_DNA"/>
</dbReference>
<sequence>MPNRLTRRRLLNSSLLGAGVGVFVFWTAWLDASLARDAFATGYVLYGLVVFLAAYNLRKKLPGLPLGTSRLWMQAHAYLGAGSILVLAAHIGWRWPDGWLEGVLAASFAATWLSGVVGLYLTRTVPQQLARTSEQFVFERIPRLRSRVASDAQATVLAAVRATGATTLADLYANRLHGFFNRPRSLAYALSPTSAARKRLFNELTASRRLLTDAERTAAERLFTLIRLKDDLDFHAARQGLLKKWVFLHIALTWLLLTLGATHGLLALAFRGGPT</sequence>
<feature type="transmembrane region" description="Helical" evidence="1">
    <location>
        <begin position="12"/>
        <end position="32"/>
    </location>
</feature>
<reference evidence="2 3" key="1">
    <citation type="submission" date="2019-02" db="EMBL/GenBank/DDBJ databases">
        <title>Deep-cultivation of Planctomycetes and their phenomic and genomic characterization uncovers novel biology.</title>
        <authorList>
            <person name="Wiegand S."/>
            <person name="Jogler M."/>
            <person name="Boedeker C."/>
            <person name="Pinto D."/>
            <person name="Vollmers J."/>
            <person name="Rivas-Marin E."/>
            <person name="Kohn T."/>
            <person name="Peeters S.H."/>
            <person name="Heuer A."/>
            <person name="Rast P."/>
            <person name="Oberbeckmann S."/>
            <person name="Bunk B."/>
            <person name="Jeske O."/>
            <person name="Meyerdierks A."/>
            <person name="Storesund J.E."/>
            <person name="Kallscheuer N."/>
            <person name="Luecker S."/>
            <person name="Lage O.M."/>
            <person name="Pohl T."/>
            <person name="Merkel B.J."/>
            <person name="Hornburger P."/>
            <person name="Mueller R.-W."/>
            <person name="Bruemmer F."/>
            <person name="Labrenz M."/>
            <person name="Spormann A.M."/>
            <person name="Op Den Camp H."/>
            <person name="Overmann J."/>
            <person name="Amann R."/>
            <person name="Jetten M.S.M."/>
            <person name="Mascher T."/>
            <person name="Medema M.H."/>
            <person name="Devos D.P."/>
            <person name="Kaster A.-K."/>
            <person name="Ovreas L."/>
            <person name="Rohde M."/>
            <person name="Galperin M.Y."/>
            <person name="Jogler C."/>
        </authorList>
    </citation>
    <scope>NUCLEOTIDE SEQUENCE [LARGE SCALE GENOMIC DNA]</scope>
    <source>
        <strain evidence="2 3">Pla111</strain>
    </source>
</reference>
<feature type="transmembrane region" description="Helical" evidence="1">
    <location>
        <begin position="245"/>
        <end position="270"/>
    </location>
</feature>
<keyword evidence="1" id="KW-1133">Transmembrane helix</keyword>
<feature type="transmembrane region" description="Helical" evidence="1">
    <location>
        <begin position="38"/>
        <end position="57"/>
    </location>
</feature>